<dbReference type="EMBL" id="QURL01000002">
    <property type="protein sequence ID" value="RFC65086.1"/>
    <property type="molecule type" value="Genomic_DNA"/>
</dbReference>
<evidence type="ECO:0000259" key="7">
    <source>
        <dbReference type="Pfam" id="PF06803"/>
    </source>
</evidence>
<evidence type="ECO:0000256" key="2">
    <source>
        <dbReference type="ARBA" id="ARBA00022692"/>
    </source>
</evidence>
<organism evidence="8 9">
    <name type="scientific">Fulvimarina endophytica</name>
    <dbReference type="NCBI Taxonomy" id="2293836"/>
    <lineage>
        <taxon>Bacteria</taxon>
        <taxon>Pseudomonadati</taxon>
        <taxon>Pseudomonadota</taxon>
        <taxon>Alphaproteobacteria</taxon>
        <taxon>Hyphomicrobiales</taxon>
        <taxon>Aurantimonadaceae</taxon>
        <taxon>Fulvimarina</taxon>
    </lineage>
</organism>
<sequence>MALDSSRIQDILRPGSREKREENERTVRASFFDKVRSNLKRIPFMEDVVASYYCALDSRTPAMSRTILFAALAYFVLPFDIIPDMFLGLGFTDDIAVLLAAFRAVQSNIKPEHYDRARETLDGL</sequence>
<comment type="caution">
    <text evidence="8">The sequence shown here is derived from an EMBL/GenBank/DDBJ whole genome shotgun (WGS) entry which is preliminary data.</text>
</comment>
<feature type="domain" description="DUF1232" evidence="7">
    <location>
        <begin position="65"/>
        <end position="99"/>
    </location>
</feature>
<protein>
    <submittedName>
        <fullName evidence="8">DUF1232 domain-containing protein</fullName>
    </submittedName>
</protein>
<reference evidence="8 9" key="1">
    <citation type="submission" date="2018-08" db="EMBL/GenBank/DDBJ databases">
        <title>Fulvimarina sp. 85, whole genome shotgun sequence.</title>
        <authorList>
            <person name="Tuo L."/>
        </authorList>
    </citation>
    <scope>NUCLEOTIDE SEQUENCE [LARGE SCALE GENOMIC DNA]</scope>
    <source>
        <strain evidence="8 9">85</strain>
    </source>
</reference>
<feature type="transmembrane region" description="Helical" evidence="6">
    <location>
        <begin position="62"/>
        <end position="79"/>
    </location>
</feature>
<dbReference type="AlphaFoldDB" id="A0A371X795"/>
<evidence type="ECO:0000256" key="1">
    <source>
        <dbReference type="ARBA" id="ARBA00004127"/>
    </source>
</evidence>
<dbReference type="InterPro" id="IPR010652">
    <property type="entry name" value="DUF1232"/>
</dbReference>
<evidence type="ECO:0000313" key="9">
    <source>
        <dbReference type="Proteomes" id="UP000264310"/>
    </source>
</evidence>
<dbReference type="RefSeq" id="WP_116681984.1">
    <property type="nucleotide sequence ID" value="NZ_QURL01000002.1"/>
</dbReference>
<keyword evidence="3 6" id="KW-1133">Transmembrane helix</keyword>
<keyword evidence="2 6" id="KW-0812">Transmembrane</keyword>
<keyword evidence="4 6" id="KW-0472">Membrane</keyword>
<gene>
    <name evidence="8" type="ORF">DYI37_04285</name>
</gene>
<dbReference type="OrthoDB" id="9813247at2"/>
<keyword evidence="9" id="KW-1185">Reference proteome</keyword>
<dbReference type="Pfam" id="PF06803">
    <property type="entry name" value="DUF1232"/>
    <property type="match status" value="1"/>
</dbReference>
<accession>A0A371X795</accession>
<dbReference type="GO" id="GO:0012505">
    <property type="term" value="C:endomembrane system"/>
    <property type="evidence" value="ECO:0007669"/>
    <property type="project" value="UniProtKB-SubCell"/>
</dbReference>
<dbReference type="PIRSF" id="PIRSF031804">
    <property type="entry name" value="UCP031804"/>
    <property type="match status" value="1"/>
</dbReference>
<evidence type="ECO:0000256" key="6">
    <source>
        <dbReference type="SAM" id="Phobius"/>
    </source>
</evidence>
<dbReference type="Proteomes" id="UP000264310">
    <property type="component" value="Unassembled WGS sequence"/>
</dbReference>
<comment type="subcellular location">
    <subcellularLocation>
        <location evidence="1">Endomembrane system</location>
        <topology evidence="1">Multi-pass membrane protein</topology>
    </subcellularLocation>
</comment>
<evidence type="ECO:0000313" key="8">
    <source>
        <dbReference type="EMBL" id="RFC65086.1"/>
    </source>
</evidence>
<evidence type="ECO:0000256" key="3">
    <source>
        <dbReference type="ARBA" id="ARBA00022989"/>
    </source>
</evidence>
<dbReference type="InterPro" id="IPR016983">
    <property type="entry name" value="UCP031804"/>
</dbReference>
<proteinExistence type="predicted"/>
<evidence type="ECO:0000256" key="5">
    <source>
        <dbReference type="SAM" id="MobiDB-lite"/>
    </source>
</evidence>
<name>A0A371X795_9HYPH</name>
<feature type="region of interest" description="Disordered" evidence="5">
    <location>
        <begin position="1"/>
        <end position="23"/>
    </location>
</feature>
<evidence type="ECO:0000256" key="4">
    <source>
        <dbReference type="ARBA" id="ARBA00023136"/>
    </source>
</evidence>